<dbReference type="AlphaFoldDB" id="A0A1T4PIZ2"/>
<dbReference type="EMBL" id="FUWV01000017">
    <property type="protein sequence ID" value="SJZ91381.1"/>
    <property type="molecule type" value="Genomic_DNA"/>
</dbReference>
<accession>A0A1T4PIZ2</accession>
<dbReference type="OrthoDB" id="1725471at2"/>
<proteinExistence type="predicted"/>
<evidence type="ECO:0000313" key="2">
    <source>
        <dbReference type="Proteomes" id="UP000196365"/>
    </source>
</evidence>
<dbReference type="RefSeq" id="WP_087679441.1">
    <property type="nucleotide sequence ID" value="NZ_FUWV01000017.1"/>
</dbReference>
<dbReference type="Proteomes" id="UP000196365">
    <property type="component" value="Unassembled WGS sequence"/>
</dbReference>
<gene>
    <name evidence="1" type="ORF">SAMN02745973_02109</name>
</gene>
<protein>
    <recommendedName>
        <fullName evidence="3">DUF1540 domain-containing protein</fullName>
    </recommendedName>
</protein>
<keyword evidence="2" id="KW-1185">Reference proteome</keyword>
<sequence length="62" mass="6974">MKNNEQLMIVATNCSEYAPIDDGFSATIGSEYGASCKNCHHWEDNRCQIDVFDDVLTSIDQE</sequence>
<evidence type="ECO:0008006" key="3">
    <source>
        <dbReference type="Google" id="ProtNLM"/>
    </source>
</evidence>
<reference evidence="1 2" key="1">
    <citation type="submission" date="2017-02" db="EMBL/GenBank/DDBJ databases">
        <authorList>
            <person name="Peterson S.W."/>
        </authorList>
    </citation>
    <scope>NUCLEOTIDE SEQUENCE [LARGE SCALE GENOMIC DNA]</scope>
    <source>
        <strain evidence="1 2">DSM 15102</strain>
    </source>
</reference>
<name>A0A1T4PIZ2_9FIRM</name>
<organism evidence="1 2">
    <name type="scientific">Garciella nitratireducens DSM 15102</name>
    <dbReference type="NCBI Taxonomy" id="1121911"/>
    <lineage>
        <taxon>Bacteria</taxon>
        <taxon>Bacillati</taxon>
        <taxon>Bacillota</taxon>
        <taxon>Clostridia</taxon>
        <taxon>Eubacteriales</taxon>
        <taxon>Eubacteriaceae</taxon>
        <taxon>Garciella</taxon>
    </lineage>
</organism>
<evidence type="ECO:0000313" key="1">
    <source>
        <dbReference type="EMBL" id="SJZ91381.1"/>
    </source>
</evidence>